<evidence type="ECO:0000256" key="5">
    <source>
        <dbReference type="ARBA" id="ARBA00022679"/>
    </source>
</evidence>
<dbReference type="OrthoDB" id="8673316at2"/>
<dbReference type="SMART" id="SM00388">
    <property type="entry name" value="HisKA"/>
    <property type="match status" value="1"/>
</dbReference>
<dbReference type="GO" id="GO:0005886">
    <property type="term" value="C:plasma membrane"/>
    <property type="evidence" value="ECO:0007669"/>
    <property type="project" value="TreeGrafter"/>
</dbReference>
<dbReference type="InterPro" id="IPR005467">
    <property type="entry name" value="His_kinase_dom"/>
</dbReference>
<dbReference type="PROSITE" id="PS50109">
    <property type="entry name" value="HIS_KIN"/>
    <property type="match status" value="1"/>
</dbReference>
<dbReference type="Pfam" id="PF02518">
    <property type="entry name" value="HATPase_c"/>
    <property type="match status" value="1"/>
</dbReference>
<dbReference type="SUPFAM" id="SSF47384">
    <property type="entry name" value="Homodimeric domain of signal transducing histidine kinase"/>
    <property type="match status" value="1"/>
</dbReference>
<evidence type="ECO:0000256" key="11">
    <source>
        <dbReference type="SAM" id="Phobius"/>
    </source>
</evidence>
<evidence type="ECO:0000256" key="8">
    <source>
        <dbReference type="ARBA" id="ARBA00022989"/>
    </source>
</evidence>
<sequence length="434" mass="45305">MTRSLWSRIVIAQVAVALALALGLPLIVKQTINDIGDDLTERFMNGEAAQYLAVASNPLAAQTGSGLHGGAVALYLVAGQQIRRLSGPSISDIGELTPSQLSRAGFLHGRYSDFLTRPINAGQTLVVAEDRRHPAVLRDDITAEFLSRFAVIVLVALVCSTLASLIAVGRAMGPIRRAASEARALDPIRPGAARLREELVPTEIMPLVQTANELLDRAVASYERERVFSATVAHELRTALSTISLRAELLANGLPRDKVVEAVSRANGVVTQMLALHGRDGERISTSPRAVSDVAGEVVDDLRPLIGSSGHGPVAVRLSGGGAAMLAPEGLVRITLTNIIENALRHTPPGAAIEIMCDDAAAMIVVADGGPGIRMRDGSDGRRIYSRADGGQSHGSGLGIAIVTRLIESAGGSIAFGASEAGGTAVTLRYPSAG</sequence>
<keyword evidence="8 11" id="KW-1133">Transmembrane helix</keyword>
<keyword evidence="14" id="KW-1185">Reference proteome</keyword>
<accession>A0A512AN80</accession>
<dbReference type="PANTHER" id="PTHR45436:SF15">
    <property type="entry name" value="SENSOR HISTIDINE KINASE CUSS"/>
    <property type="match status" value="1"/>
</dbReference>
<protein>
    <recommendedName>
        <fullName evidence="3">histidine kinase</fullName>
        <ecNumber evidence="3">2.7.13.3</ecNumber>
    </recommendedName>
</protein>
<evidence type="ECO:0000256" key="9">
    <source>
        <dbReference type="ARBA" id="ARBA00023012"/>
    </source>
</evidence>
<dbReference type="Proteomes" id="UP000321464">
    <property type="component" value="Unassembled WGS sequence"/>
</dbReference>
<dbReference type="InterPro" id="IPR003594">
    <property type="entry name" value="HATPase_dom"/>
</dbReference>
<dbReference type="InterPro" id="IPR003661">
    <property type="entry name" value="HisK_dim/P_dom"/>
</dbReference>
<dbReference type="InterPro" id="IPR004358">
    <property type="entry name" value="Sig_transdc_His_kin-like_C"/>
</dbReference>
<evidence type="ECO:0000256" key="10">
    <source>
        <dbReference type="ARBA" id="ARBA00023136"/>
    </source>
</evidence>
<evidence type="ECO:0000256" key="6">
    <source>
        <dbReference type="ARBA" id="ARBA00022692"/>
    </source>
</evidence>
<dbReference type="EMBL" id="BJYR01000019">
    <property type="protein sequence ID" value="GEO01136.1"/>
    <property type="molecule type" value="Genomic_DNA"/>
</dbReference>
<feature type="transmembrane region" description="Helical" evidence="11">
    <location>
        <begin position="145"/>
        <end position="168"/>
    </location>
</feature>
<dbReference type="PANTHER" id="PTHR45436">
    <property type="entry name" value="SENSOR HISTIDINE KINASE YKOH"/>
    <property type="match status" value="1"/>
</dbReference>
<reference evidence="13 14" key="1">
    <citation type="submission" date="2019-07" db="EMBL/GenBank/DDBJ databases">
        <title>Whole genome shotgun sequence of Novosphingobium sediminis NBRC 106119.</title>
        <authorList>
            <person name="Hosoyama A."/>
            <person name="Uohara A."/>
            <person name="Ohji S."/>
            <person name="Ichikawa N."/>
        </authorList>
    </citation>
    <scope>NUCLEOTIDE SEQUENCE [LARGE SCALE GENOMIC DNA]</scope>
    <source>
        <strain evidence="13 14">NBRC 106119</strain>
    </source>
</reference>
<dbReference type="AlphaFoldDB" id="A0A512AN80"/>
<dbReference type="RefSeq" id="WP_147160459.1">
    <property type="nucleotide sequence ID" value="NZ_BJYR01000019.1"/>
</dbReference>
<keyword evidence="4" id="KW-0597">Phosphoprotein</keyword>
<organism evidence="13 14">
    <name type="scientific">Novosphingobium sediminis</name>
    <dbReference type="NCBI Taxonomy" id="707214"/>
    <lineage>
        <taxon>Bacteria</taxon>
        <taxon>Pseudomonadati</taxon>
        <taxon>Pseudomonadota</taxon>
        <taxon>Alphaproteobacteria</taxon>
        <taxon>Sphingomonadales</taxon>
        <taxon>Sphingomonadaceae</taxon>
        <taxon>Novosphingobium</taxon>
    </lineage>
</organism>
<keyword evidence="10 11" id="KW-0472">Membrane</keyword>
<dbReference type="SMART" id="SM00387">
    <property type="entry name" value="HATPase_c"/>
    <property type="match status" value="1"/>
</dbReference>
<evidence type="ECO:0000259" key="12">
    <source>
        <dbReference type="PROSITE" id="PS50109"/>
    </source>
</evidence>
<comment type="catalytic activity">
    <reaction evidence="1">
        <text>ATP + protein L-histidine = ADP + protein N-phospho-L-histidine.</text>
        <dbReference type="EC" id="2.7.13.3"/>
    </reaction>
</comment>
<comment type="caution">
    <text evidence="13">The sequence shown here is derived from an EMBL/GenBank/DDBJ whole genome shotgun (WGS) entry which is preliminary data.</text>
</comment>
<evidence type="ECO:0000256" key="3">
    <source>
        <dbReference type="ARBA" id="ARBA00012438"/>
    </source>
</evidence>
<dbReference type="InterPro" id="IPR050428">
    <property type="entry name" value="TCS_sensor_his_kinase"/>
</dbReference>
<evidence type="ECO:0000313" key="13">
    <source>
        <dbReference type="EMBL" id="GEO01136.1"/>
    </source>
</evidence>
<proteinExistence type="predicted"/>
<dbReference type="Gene3D" id="3.30.565.10">
    <property type="entry name" value="Histidine kinase-like ATPase, C-terminal domain"/>
    <property type="match status" value="1"/>
</dbReference>
<name>A0A512AN80_9SPHN</name>
<evidence type="ECO:0000256" key="1">
    <source>
        <dbReference type="ARBA" id="ARBA00000085"/>
    </source>
</evidence>
<dbReference type="PRINTS" id="PR00344">
    <property type="entry name" value="BCTRLSENSOR"/>
</dbReference>
<dbReference type="CDD" id="cd00082">
    <property type="entry name" value="HisKA"/>
    <property type="match status" value="1"/>
</dbReference>
<evidence type="ECO:0000256" key="4">
    <source>
        <dbReference type="ARBA" id="ARBA00022553"/>
    </source>
</evidence>
<evidence type="ECO:0000313" key="14">
    <source>
        <dbReference type="Proteomes" id="UP000321464"/>
    </source>
</evidence>
<dbReference type="GO" id="GO:0000155">
    <property type="term" value="F:phosphorelay sensor kinase activity"/>
    <property type="evidence" value="ECO:0007669"/>
    <property type="project" value="InterPro"/>
</dbReference>
<comment type="subcellular location">
    <subcellularLocation>
        <location evidence="2">Membrane</location>
        <topology evidence="2">Multi-pass membrane protein</topology>
    </subcellularLocation>
</comment>
<dbReference type="InterPro" id="IPR036890">
    <property type="entry name" value="HATPase_C_sf"/>
</dbReference>
<evidence type="ECO:0000256" key="7">
    <source>
        <dbReference type="ARBA" id="ARBA00022777"/>
    </source>
</evidence>
<evidence type="ECO:0000256" key="2">
    <source>
        <dbReference type="ARBA" id="ARBA00004141"/>
    </source>
</evidence>
<keyword evidence="5" id="KW-0808">Transferase</keyword>
<keyword evidence="9" id="KW-0902">Two-component regulatory system</keyword>
<dbReference type="InterPro" id="IPR036097">
    <property type="entry name" value="HisK_dim/P_sf"/>
</dbReference>
<dbReference type="EC" id="2.7.13.3" evidence="3"/>
<dbReference type="Gene3D" id="1.10.287.130">
    <property type="match status" value="1"/>
</dbReference>
<gene>
    <name evidence="13" type="ORF">NSE01_29680</name>
</gene>
<keyword evidence="7" id="KW-0418">Kinase</keyword>
<feature type="domain" description="Histidine kinase" evidence="12">
    <location>
        <begin position="231"/>
        <end position="434"/>
    </location>
</feature>
<keyword evidence="6 11" id="KW-0812">Transmembrane</keyword>
<dbReference type="SUPFAM" id="SSF55874">
    <property type="entry name" value="ATPase domain of HSP90 chaperone/DNA topoisomerase II/histidine kinase"/>
    <property type="match status" value="1"/>
</dbReference>